<reference evidence="2" key="1">
    <citation type="submission" date="2021-08" db="EMBL/GenBank/DDBJ databases">
        <authorList>
            <person name="Misof B."/>
            <person name="Oliver O."/>
            <person name="Podsiadlowski L."/>
            <person name="Donath A."/>
            <person name="Peters R."/>
            <person name="Mayer C."/>
            <person name="Rust J."/>
            <person name="Gunkel S."/>
            <person name="Lesny P."/>
            <person name="Martin S."/>
            <person name="Oeyen J.P."/>
            <person name="Petersen M."/>
            <person name="Panagiotis P."/>
            <person name="Wilbrandt J."/>
            <person name="Tanja T."/>
        </authorList>
    </citation>
    <scope>NUCLEOTIDE SEQUENCE</scope>
    <source>
        <strain evidence="2">GBR_01_08_01A</strain>
        <tissue evidence="2">Thorax + abdomen</tissue>
    </source>
</reference>
<evidence type="ECO:0000256" key="1">
    <source>
        <dbReference type="SAM" id="MobiDB-lite"/>
    </source>
</evidence>
<protein>
    <submittedName>
        <fullName evidence="2">Uncharacterized protein</fullName>
    </submittedName>
</protein>
<dbReference type="AlphaFoldDB" id="A0AAD9RLW5"/>
<evidence type="ECO:0000313" key="2">
    <source>
        <dbReference type="EMBL" id="KAK2582157.1"/>
    </source>
</evidence>
<name>A0AAD9RLW5_9HYME</name>
<evidence type="ECO:0000313" key="3">
    <source>
        <dbReference type="Proteomes" id="UP001258017"/>
    </source>
</evidence>
<reference evidence="2" key="2">
    <citation type="journal article" date="2023" name="Commun. Biol.">
        <title>Intrasexual cuticular hydrocarbon dimorphism in a wasp sheds light on hydrocarbon biosynthesis genes in Hymenoptera.</title>
        <authorList>
            <person name="Moris V.C."/>
            <person name="Podsiadlowski L."/>
            <person name="Martin S."/>
            <person name="Oeyen J.P."/>
            <person name="Donath A."/>
            <person name="Petersen M."/>
            <person name="Wilbrandt J."/>
            <person name="Misof B."/>
            <person name="Liedtke D."/>
            <person name="Thamm M."/>
            <person name="Scheiner R."/>
            <person name="Schmitt T."/>
            <person name="Niehuis O."/>
        </authorList>
    </citation>
    <scope>NUCLEOTIDE SEQUENCE</scope>
    <source>
        <strain evidence="2">GBR_01_08_01A</strain>
    </source>
</reference>
<gene>
    <name evidence="2" type="ORF">KPH14_004516</name>
</gene>
<comment type="caution">
    <text evidence="2">The sequence shown here is derived from an EMBL/GenBank/DDBJ whole genome shotgun (WGS) entry which is preliminary data.</text>
</comment>
<dbReference type="EMBL" id="JAIFRP010000031">
    <property type="protein sequence ID" value="KAK2582157.1"/>
    <property type="molecule type" value="Genomic_DNA"/>
</dbReference>
<sequence>MKRKRWEVGEDWLRERANVGKIGGGSQQLLAGMSGNAWDSDPKGPTTTNSRDAALLLTQPPPPPFERPTVTVAIALPPIESKRMGPKGLGLFYRVTWVKT</sequence>
<proteinExistence type="predicted"/>
<dbReference type="Proteomes" id="UP001258017">
    <property type="component" value="Unassembled WGS sequence"/>
</dbReference>
<organism evidence="2 3">
    <name type="scientific">Odynerus spinipes</name>
    <dbReference type="NCBI Taxonomy" id="1348599"/>
    <lineage>
        <taxon>Eukaryota</taxon>
        <taxon>Metazoa</taxon>
        <taxon>Ecdysozoa</taxon>
        <taxon>Arthropoda</taxon>
        <taxon>Hexapoda</taxon>
        <taxon>Insecta</taxon>
        <taxon>Pterygota</taxon>
        <taxon>Neoptera</taxon>
        <taxon>Endopterygota</taxon>
        <taxon>Hymenoptera</taxon>
        <taxon>Apocrita</taxon>
        <taxon>Aculeata</taxon>
        <taxon>Vespoidea</taxon>
        <taxon>Vespidae</taxon>
        <taxon>Eumeninae</taxon>
        <taxon>Odynerus</taxon>
    </lineage>
</organism>
<feature type="region of interest" description="Disordered" evidence="1">
    <location>
        <begin position="23"/>
        <end position="50"/>
    </location>
</feature>
<keyword evidence="3" id="KW-1185">Reference proteome</keyword>
<accession>A0AAD9RLW5</accession>